<dbReference type="GO" id="GO:0005886">
    <property type="term" value="C:plasma membrane"/>
    <property type="evidence" value="ECO:0007669"/>
    <property type="project" value="UniProtKB-SubCell"/>
</dbReference>
<evidence type="ECO:0000313" key="14">
    <source>
        <dbReference type="EMBL" id="TXB63898.1"/>
    </source>
</evidence>
<sequence length="691" mass="77134">MAVIGKIREKSSLLLIIIGVAMLAFILGDLFKSGQTFFGDNNSIGEIGDVQISGIEFNSKYEEGIARWESQNKTTATEQIRESIREQVWNEIVQDRVLGSQISELGLSVSPQELFDMVQGNDPHPQVKQAFSNPQTGEFSSAQVLQFLKSLETMPVENKNQWLLFEEGIQKERVSSKYFNMVKKGMYAPAVLSKRTYIEQNEKRNIQFVAKRYFTVADSSITVTEDEKKAYYAEHKNEFKQDASREIEYIKYDVVASESDIAETKKWIDETYTEYKASTNDSAYVMFNSDVPFDANYYSEANMPSVNDSGFFFAEVGTMVGPYEEGNAFVIAKLSNVKMVPDSVKARHILLKTTQQPTDTLLEAKLDSIKNVIEKGGNFAEIAKEVSEDVGSAIEGGDLGWFKEGQMVPQFNDACFNGKKGDLTIVQTQFGFHLIEIQDQGEKVRKVQVGTIVRNIEPSNETYDAVFAQASAFYSENNSSANFTKATESGDLLKRVAEIKVNDKTIAGLDSPRELIRWAFNNEKGSVSAPFQFEKSFVVAHLSEVKEEGVAPMAQVEIQIELGAKKAKKAQQFMTEMSGATSLQDLATKVGGQVENAKNVTFASYSVPGMGQEPRIIGMVPTLQKGQMSIPLEGQTGVFVIMVDDVVSAEEITDYSAAKMQLEQLYSNNSNRTLESLKEKFGVKDNRHKYY</sequence>
<dbReference type="InterPro" id="IPR000297">
    <property type="entry name" value="PPIase_PpiC"/>
</dbReference>
<dbReference type="Pfam" id="PF13616">
    <property type="entry name" value="Rotamase_3"/>
    <property type="match status" value="1"/>
</dbReference>
<dbReference type="OrthoDB" id="9812372at2"/>
<evidence type="ECO:0000256" key="7">
    <source>
        <dbReference type="ARBA" id="ARBA00023186"/>
    </source>
</evidence>
<dbReference type="GO" id="GO:0003755">
    <property type="term" value="F:peptidyl-prolyl cis-trans isomerase activity"/>
    <property type="evidence" value="ECO:0007669"/>
    <property type="project" value="UniProtKB-KW"/>
</dbReference>
<reference evidence="14 15" key="1">
    <citation type="submission" date="2019-08" db="EMBL/GenBank/DDBJ databases">
        <title>Genome of Vicingus serpentipes NCIMB 15042.</title>
        <authorList>
            <person name="Bowman J.P."/>
        </authorList>
    </citation>
    <scope>NUCLEOTIDE SEQUENCE [LARGE SCALE GENOMIC DNA]</scope>
    <source>
        <strain evidence="14 15">NCIMB 15042</strain>
    </source>
</reference>
<evidence type="ECO:0000256" key="5">
    <source>
        <dbReference type="ARBA" id="ARBA00022989"/>
    </source>
</evidence>
<evidence type="ECO:0000256" key="9">
    <source>
        <dbReference type="ARBA" id="ARBA00040743"/>
    </source>
</evidence>
<keyword evidence="3" id="KW-0997">Cell inner membrane</keyword>
<proteinExistence type="inferred from homology"/>
<dbReference type="SUPFAM" id="SSF54534">
    <property type="entry name" value="FKBP-like"/>
    <property type="match status" value="1"/>
</dbReference>
<evidence type="ECO:0000259" key="13">
    <source>
        <dbReference type="PROSITE" id="PS50198"/>
    </source>
</evidence>
<keyword evidence="2" id="KW-1003">Cell membrane</keyword>
<dbReference type="PANTHER" id="PTHR47529:SF1">
    <property type="entry name" value="PERIPLASMIC CHAPERONE PPID"/>
    <property type="match status" value="1"/>
</dbReference>
<evidence type="ECO:0000256" key="10">
    <source>
        <dbReference type="ARBA" id="ARBA00042775"/>
    </source>
</evidence>
<dbReference type="Pfam" id="PF13623">
    <property type="entry name" value="SurA_N_2"/>
    <property type="match status" value="1"/>
</dbReference>
<dbReference type="Proteomes" id="UP000321721">
    <property type="component" value="Unassembled WGS sequence"/>
</dbReference>
<keyword evidence="11" id="KW-0697">Rotamase</keyword>
<protein>
    <recommendedName>
        <fullName evidence="9">Periplasmic chaperone PpiD</fullName>
    </recommendedName>
    <alternativeName>
        <fullName evidence="10">Periplasmic folding chaperone</fullName>
    </alternativeName>
</protein>
<dbReference type="Gene3D" id="3.10.50.40">
    <property type="match status" value="1"/>
</dbReference>
<dbReference type="SUPFAM" id="SSF109998">
    <property type="entry name" value="Triger factor/SurA peptide-binding domain-like"/>
    <property type="match status" value="1"/>
</dbReference>
<keyword evidence="11" id="KW-0413">Isomerase</keyword>
<keyword evidence="6 12" id="KW-0472">Membrane</keyword>
<evidence type="ECO:0000256" key="4">
    <source>
        <dbReference type="ARBA" id="ARBA00022692"/>
    </source>
</evidence>
<evidence type="ECO:0000256" key="8">
    <source>
        <dbReference type="ARBA" id="ARBA00038408"/>
    </source>
</evidence>
<feature type="transmembrane region" description="Helical" evidence="12">
    <location>
        <begin position="12"/>
        <end position="31"/>
    </location>
</feature>
<gene>
    <name evidence="14" type="ORF">FRY74_11625</name>
</gene>
<keyword evidence="7" id="KW-0143">Chaperone</keyword>
<evidence type="ECO:0000256" key="12">
    <source>
        <dbReference type="SAM" id="Phobius"/>
    </source>
</evidence>
<evidence type="ECO:0000313" key="15">
    <source>
        <dbReference type="Proteomes" id="UP000321721"/>
    </source>
</evidence>
<dbReference type="InterPro" id="IPR052029">
    <property type="entry name" value="PpiD_chaperone"/>
</dbReference>
<comment type="subcellular location">
    <subcellularLocation>
        <location evidence="1">Cell inner membrane</location>
        <topology evidence="1">Single-pass type II membrane protein</topology>
        <orientation evidence="1">Periplasmic side</orientation>
    </subcellularLocation>
</comment>
<evidence type="ECO:0000256" key="3">
    <source>
        <dbReference type="ARBA" id="ARBA00022519"/>
    </source>
</evidence>
<keyword evidence="15" id="KW-1185">Reference proteome</keyword>
<dbReference type="RefSeq" id="WP_147101803.1">
    <property type="nucleotide sequence ID" value="NZ_VOOS01000006.1"/>
</dbReference>
<evidence type="ECO:0000256" key="6">
    <source>
        <dbReference type="ARBA" id="ARBA00023136"/>
    </source>
</evidence>
<keyword evidence="5 12" id="KW-1133">Transmembrane helix</keyword>
<dbReference type="EMBL" id="VOOS01000006">
    <property type="protein sequence ID" value="TXB63898.1"/>
    <property type="molecule type" value="Genomic_DNA"/>
</dbReference>
<dbReference type="PROSITE" id="PS50198">
    <property type="entry name" value="PPIC_PPIASE_2"/>
    <property type="match status" value="1"/>
</dbReference>
<comment type="similarity">
    <text evidence="8">Belongs to the PpiD chaperone family.</text>
</comment>
<accession>A0A5C6RNA8</accession>
<dbReference type="PANTHER" id="PTHR47529">
    <property type="entry name" value="PEPTIDYL-PROLYL CIS-TRANS ISOMERASE D"/>
    <property type="match status" value="1"/>
</dbReference>
<keyword evidence="4 12" id="KW-0812">Transmembrane</keyword>
<dbReference type="InterPro" id="IPR046357">
    <property type="entry name" value="PPIase_dom_sf"/>
</dbReference>
<comment type="caution">
    <text evidence="14">The sequence shown here is derived from an EMBL/GenBank/DDBJ whole genome shotgun (WGS) entry which is preliminary data.</text>
</comment>
<dbReference type="AlphaFoldDB" id="A0A5C6RNA8"/>
<name>A0A5C6RNA8_9FLAO</name>
<feature type="domain" description="PpiC" evidence="13">
    <location>
        <begin position="341"/>
        <end position="439"/>
    </location>
</feature>
<dbReference type="InterPro" id="IPR027304">
    <property type="entry name" value="Trigger_fact/SurA_dom_sf"/>
</dbReference>
<organism evidence="14 15">
    <name type="scientific">Vicingus serpentipes</name>
    <dbReference type="NCBI Taxonomy" id="1926625"/>
    <lineage>
        <taxon>Bacteria</taxon>
        <taxon>Pseudomonadati</taxon>
        <taxon>Bacteroidota</taxon>
        <taxon>Flavobacteriia</taxon>
        <taxon>Flavobacteriales</taxon>
        <taxon>Vicingaceae</taxon>
        <taxon>Vicingus</taxon>
    </lineage>
</organism>
<evidence type="ECO:0000256" key="1">
    <source>
        <dbReference type="ARBA" id="ARBA00004382"/>
    </source>
</evidence>
<evidence type="ECO:0000256" key="2">
    <source>
        <dbReference type="ARBA" id="ARBA00022475"/>
    </source>
</evidence>
<evidence type="ECO:0000256" key="11">
    <source>
        <dbReference type="PROSITE-ProRule" id="PRU00278"/>
    </source>
</evidence>